<evidence type="ECO:0000259" key="1">
    <source>
        <dbReference type="Pfam" id="PF00899"/>
    </source>
</evidence>
<dbReference type="RefSeq" id="WP_093741768.1">
    <property type="nucleotide sequence ID" value="NZ_FNBP01000004.1"/>
</dbReference>
<protein>
    <submittedName>
        <fullName evidence="2">Molybdopterin or thiamine biosynthesis adenylyltransferase</fullName>
    </submittedName>
</protein>
<name>A0A1G7R8Y8_9RHOB</name>
<dbReference type="GO" id="GO:0016779">
    <property type="term" value="F:nucleotidyltransferase activity"/>
    <property type="evidence" value="ECO:0007669"/>
    <property type="project" value="UniProtKB-KW"/>
</dbReference>
<dbReference type="Proteomes" id="UP000199399">
    <property type="component" value="Unassembled WGS sequence"/>
</dbReference>
<dbReference type="GO" id="GO:0061504">
    <property type="term" value="P:cyclic threonylcarbamoyladenosine biosynthetic process"/>
    <property type="evidence" value="ECO:0007669"/>
    <property type="project" value="TreeGrafter"/>
</dbReference>
<keyword evidence="2" id="KW-0808">Transferase</keyword>
<dbReference type="EMBL" id="FNBP01000004">
    <property type="protein sequence ID" value="SDG06450.1"/>
    <property type="molecule type" value="Genomic_DNA"/>
</dbReference>
<reference evidence="3" key="1">
    <citation type="submission" date="2016-10" db="EMBL/GenBank/DDBJ databases">
        <authorList>
            <person name="Varghese N."/>
            <person name="Submissions S."/>
        </authorList>
    </citation>
    <scope>NUCLEOTIDE SEQUENCE [LARGE SCALE GENOMIC DNA]</scope>
    <source>
        <strain evidence="3">DSM 16477</strain>
    </source>
</reference>
<dbReference type="PANTHER" id="PTHR43267">
    <property type="entry name" value="TRNA THREONYLCARBAMOYLADENOSINE DEHYDRATASE"/>
    <property type="match status" value="1"/>
</dbReference>
<dbReference type="GO" id="GO:0008641">
    <property type="term" value="F:ubiquitin-like modifier activating enzyme activity"/>
    <property type="evidence" value="ECO:0007669"/>
    <property type="project" value="InterPro"/>
</dbReference>
<sequence>MQIEFTPTSRWLIRPSISMIPAGDGIFDFFQSSTRRSMRFRLRSEIANVVRSLDGSRCLEEVCQAHGATVTQISRFMEVLHERCAVEPKVVRDAIDATEHYRVLNFLGDYFPAAELFAAFERLRSTRVAILGCGAVGSWTAVQLAHSGLENFIVIDGDHVEESNLNRSIFLHEDIGAPKVEAIASSLHRISQGVRVRMVKENVCDADRLRALLSEARPDVIVNCADEPSVDITSAWINEYCQHQGIPYVIAGGYNLHLSLIGMTVTPGESACFNCSRITLDELEDESLQGVRRLWRPKRNLGSLSPLTGITSSLAASEVLRLAVRSDRLRPAMWNRRGEFNFLTNELSFVNLPPRSECGCTAESIRSRVPKYSQ</sequence>
<keyword evidence="3" id="KW-1185">Reference proteome</keyword>
<dbReference type="PANTHER" id="PTHR43267:SF1">
    <property type="entry name" value="TRNA THREONYLCARBAMOYLADENOSINE DEHYDRATASE"/>
    <property type="match status" value="1"/>
</dbReference>
<feature type="domain" description="THIF-type NAD/FAD binding fold" evidence="1">
    <location>
        <begin position="120"/>
        <end position="359"/>
    </location>
</feature>
<dbReference type="AlphaFoldDB" id="A0A1G7R8Y8"/>
<dbReference type="STRING" id="218672.SAMN04489759_104290"/>
<evidence type="ECO:0000313" key="2">
    <source>
        <dbReference type="EMBL" id="SDG06450.1"/>
    </source>
</evidence>
<accession>A0A1G7R8Y8</accession>
<dbReference type="OrthoDB" id="9804286at2"/>
<dbReference type="InterPro" id="IPR000594">
    <property type="entry name" value="ThiF_NAD_FAD-bd"/>
</dbReference>
<dbReference type="Gene3D" id="3.40.50.720">
    <property type="entry name" value="NAD(P)-binding Rossmann-like Domain"/>
    <property type="match status" value="1"/>
</dbReference>
<dbReference type="InterPro" id="IPR045886">
    <property type="entry name" value="ThiF/MoeB/HesA"/>
</dbReference>
<proteinExistence type="predicted"/>
<evidence type="ECO:0000313" key="3">
    <source>
        <dbReference type="Proteomes" id="UP000199399"/>
    </source>
</evidence>
<dbReference type="SUPFAM" id="SSF69572">
    <property type="entry name" value="Activating enzymes of the ubiquitin-like proteins"/>
    <property type="match status" value="1"/>
</dbReference>
<dbReference type="GO" id="GO:0061503">
    <property type="term" value="F:tRNA threonylcarbamoyladenosine dehydratase"/>
    <property type="evidence" value="ECO:0007669"/>
    <property type="project" value="TreeGrafter"/>
</dbReference>
<dbReference type="InterPro" id="IPR035985">
    <property type="entry name" value="Ubiquitin-activating_enz"/>
</dbReference>
<keyword evidence="2" id="KW-0548">Nucleotidyltransferase</keyword>
<gene>
    <name evidence="2" type="ORF">SAMN04489759_104290</name>
</gene>
<organism evidence="2 3">
    <name type="scientific">Sulfitobacter delicatus</name>
    <dbReference type="NCBI Taxonomy" id="218672"/>
    <lineage>
        <taxon>Bacteria</taxon>
        <taxon>Pseudomonadati</taxon>
        <taxon>Pseudomonadota</taxon>
        <taxon>Alphaproteobacteria</taxon>
        <taxon>Rhodobacterales</taxon>
        <taxon>Roseobacteraceae</taxon>
        <taxon>Sulfitobacter</taxon>
    </lineage>
</organism>
<dbReference type="Pfam" id="PF00899">
    <property type="entry name" value="ThiF"/>
    <property type="match status" value="1"/>
</dbReference>